<sequence>MIASAVSIQDQLIQRLTNNFLYQKYNTRLFTIHLLILIGRAETFEEYYELGTDLLFEQLKLSFSKYSKNADGHTDELFDVVIYMNMLSRAKLIRYDAEELFQELTTASAFTSAVRASFCQSSFENSRPAASLPVTGASRPEVFEELVMAYYTQKRKYAQQGAIFRSSLEESALKGFLSGHENHGLERCLFDLLNSPHTPATSLPEYFADWSGGSSHFDIQADHVELLINETSKEKSANHIDLLIATLFILKINLINEEPN</sequence>
<gene>
    <name evidence="1" type="ORF">C7T94_03895</name>
</gene>
<proteinExistence type="predicted"/>
<dbReference type="AlphaFoldDB" id="A0A2T3HN61"/>
<organism evidence="1 2">
    <name type="scientific">Pedobacter yulinensis</name>
    <dbReference type="NCBI Taxonomy" id="2126353"/>
    <lineage>
        <taxon>Bacteria</taxon>
        <taxon>Pseudomonadati</taxon>
        <taxon>Bacteroidota</taxon>
        <taxon>Sphingobacteriia</taxon>
        <taxon>Sphingobacteriales</taxon>
        <taxon>Sphingobacteriaceae</taxon>
        <taxon>Pedobacter</taxon>
    </lineage>
</organism>
<reference evidence="1 2" key="1">
    <citation type="submission" date="2018-03" db="EMBL/GenBank/DDBJ databases">
        <authorList>
            <person name="Keele B.F."/>
        </authorList>
    </citation>
    <scope>NUCLEOTIDE SEQUENCE [LARGE SCALE GENOMIC DNA]</scope>
    <source>
        <strain evidence="1 2">YL28-9</strain>
    </source>
</reference>
<comment type="caution">
    <text evidence="1">The sequence shown here is derived from an EMBL/GenBank/DDBJ whole genome shotgun (WGS) entry which is preliminary data.</text>
</comment>
<dbReference type="Proteomes" id="UP000240912">
    <property type="component" value="Unassembled WGS sequence"/>
</dbReference>
<dbReference type="RefSeq" id="WP_107213810.1">
    <property type="nucleotide sequence ID" value="NZ_KZ686268.1"/>
</dbReference>
<name>A0A2T3HN61_9SPHI</name>
<evidence type="ECO:0000313" key="2">
    <source>
        <dbReference type="Proteomes" id="UP000240912"/>
    </source>
</evidence>
<keyword evidence="2" id="KW-1185">Reference proteome</keyword>
<evidence type="ECO:0000313" key="1">
    <source>
        <dbReference type="EMBL" id="PST83898.1"/>
    </source>
</evidence>
<protein>
    <submittedName>
        <fullName evidence="1">Uncharacterized protein</fullName>
    </submittedName>
</protein>
<accession>A0A2T3HN61</accession>
<dbReference type="EMBL" id="PYLS01000004">
    <property type="protein sequence ID" value="PST83898.1"/>
    <property type="molecule type" value="Genomic_DNA"/>
</dbReference>